<feature type="domain" description="G-protein coupled receptors family 1 profile" evidence="12">
    <location>
        <begin position="1292"/>
        <end position="1554"/>
    </location>
</feature>
<feature type="domain" description="EGF-like" evidence="11">
    <location>
        <begin position="994"/>
        <end position="1038"/>
    </location>
</feature>
<evidence type="ECO:0000313" key="13">
    <source>
        <dbReference type="EMBL" id="CAF1296479.1"/>
    </source>
</evidence>
<evidence type="ECO:0000256" key="9">
    <source>
        <dbReference type="SAM" id="Phobius"/>
    </source>
</evidence>
<comment type="caution">
    <text evidence="13">The sequence shown here is derived from an EMBL/GenBank/DDBJ whole genome shotgun (WGS) entry which is preliminary data.</text>
</comment>
<evidence type="ECO:0000313" key="14">
    <source>
        <dbReference type="Proteomes" id="UP000663828"/>
    </source>
</evidence>
<feature type="chain" id="PRO_5032756294" evidence="10">
    <location>
        <begin position="19"/>
        <end position="1915"/>
    </location>
</feature>
<sequence length="1915" mass="218788">MLLMKYIFYSIFVHCILTLPQINLYFTNNQSTTNQHTCFRLASNVEHASFTRHISSYCLTEPPSNFHIHNDHSSPSLSFAQLATMNITSEDLYFWSTPIDIVEHYQIYLHTNDVSLGKELYYNCTLPRFGPMCEYELYYYHANYSSVYEMIHGYYEEYADMVINMTCYEHLKCVRGYAPACLDWTEICDGKVDCLDGESDEEHCWQLEFSECEPNEYRCRIGQCIPQEFVRDDDTTFECIDRSDEETQDLDEFSVDILNEPAFGYDDVRCNTTFLTKSCSIHRHRLLLEAMFSVKDESISYVCWQAFKCYLGFPHSNLPDEDYDDRSECIAAIHETCPDMFYAPSVPTFFGYIYTAYKKDDALSFDNYILPYLCSNKSFNYGSLDLVLDRPMNTTTCFKISQFHDTLSEVEYDWQYRYHIPMNDIYEQLQDIDSIINFPQYRCNESTIYQCQNSSKCISRHRLLDNVYDCPHHDDENISRHSNPQLFAQLHHKIYNCHFTNKYIPRAAVNDGRCDCGYLENNFCEDEDKEENYTRRSISFQTMCDDFQELYPIMINGSNHSDEDECEHWECDNVYTRCDGVWNCVDGRDEIDCDSSPPLFNCSSDSRICVTLNTSELSCLPVRQVNDGKVDCLGGTDEPMLCRSNSHTYSLDGGFYCKNNSTFSCFHVVQLCNGKKECLYGDDEQFCHKNRTVSQYNRLCHADYQPFTSDVEKVLCKTSKRHQKAPIKQFTINGLYQSLENKINPNRHIHTITIDRYRPIALLDHPRCNRGLDLRVWLNKSANLYTSICLCPPSYYGTQCQFQNQRISLAIRFHVSAQSRQTLFAILVMLIDNSPQRTIHSFEQFTYLSIRDCQIKFNLYLLYATRPKHANRTYSIHIDIFNKHSLVHRSSLIHPVKFSFLPVHRLALIVNIPSNDSPAETCSSDNICVHGTCITYLNTKQTFCRCHEGWSGEGCDIARHCDCSIHSVCVGFSSDNRSICVCRENYFGSRCYVRSPVCSSSPCENNGVCVSHDDFMLSSVNPQYFCICPKGFSGSRCQFIDTRIDLAFESDIRLSHSVFVHFIRIVQHGPADDIFKPSPQRSTTLQTVSQATHSLRVYWSHPFHLTFIETLDKSFYLVVLQPVYNRSLPITRHIRSSHRCPSISELVNETVAQLHLVRRMKSYHAICQAYSPHLQCFRDDVHLCLCYHHRNKRLANCFRFDHEMKFDCFGRNHCENEGQCFQDSADCPTRSICVCRSCHYGSRCQFSTSVFGLSLDAILAYHIIPDIDIFHQTSIVKVSFALTIVFMIVGLINGVLSLITFKNKNVLEVGCGIYLLGSSITTLLTMTLFGMKYFVYVSTQISTWRSRVLLEAQCHSLDFVLRICVNMDQWLDACVSMERVMTAIQGAAFMKATSKSVAKKVVVCLLIFITLTTIHDAIHRRLFEEKENDNKNMIRIWCIVKYSSSLQVYDRIVNTFHFFVPFFINFISIIILIIKQTRRQSRLKRHRSYRSILRQQIIGHKHLLIAPVVLFLLALPRLILSYSTRCMDTASDAWVFLSGYFVSFIPPMIVFLIFVLPSKYYRNEFKKSILGKNSSLFGNQRTYSAGTSPYFIAVGNLNNDNTADIVVANYDSNTVGILFNIGNGSFSPQITYSVGPNPASIVLFDLNSDGKLDIVVTNFGSNTISVLLNIGNGTFSSQKTYSVHDQPISAAVADTNNDSKSDIVVANLYADNISVLRNYGNGTFAPQKTYPVGSFPRAVTVNDISSDHRPDIIVVNADLNNVGVLLNIGNDTFSSQKTYPVGDNPRSVVTGDLNNDAKPDLVIANYDSNTTAILFNTGNGTFSSPTNYSVGIGPKSAVLSDLNEDNQLDIIVTNYDSNTISILLNSGNGTFFPQITYPTGDSPRSGVAVDVNNDNKPDLIVANEVSNNISVFLHN</sequence>
<evidence type="ECO:0000259" key="12">
    <source>
        <dbReference type="PROSITE" id="PS50262"/>
    </source>
</evidence>
<dbReference type="SMART" id="SM00181">
    <property type="entry name" value="EGF"/>
    <property type="match status" value="2"/>
</dbReference>
<keyword evidence="7" id="KW-0245">EGF-like domain</keyword>
<dbReference type="SUPFAM" id="SSF81321">
    <property type="entry name" value="Family A G protein-coupled receptor-like"/>
    <property type="match status" value="1"/>
</dbReference>
<evidence type="ECO:0000259" key="11">
    <source>
        <dbReference type="PROSITE" id="PS50026"/>
    </source>
</evidence>
<reference evidence="13" key="1">
    <citation type="submission" date="2021-02" db="EMBL/GenBank/DDBJ databases">
        <authorList>
            <person name="Nowell W R."/>
        </authorList>
    </citation>
    <scope>NUCLEOTIDE SEQUENCE</scope>
</reference>
<feature type="transmembrane region" description="Helical" evidence="9">
    <location>
        <begin position="1534"/>
        <end position="1556"/>
    </location>
</feature>
<dbReference type="PROSITE" id="PS00022">
    <property type="entry name" value="EGF_1"/>
    <property type="match status" value="3"/>
</dbReference>
<gene>
    <name evidence="13" type="ORF">XAT740_LOCUS28628</name>
</gene>
<accession>A0A815DFV9</accession>
<feature type="disulfide bond" evidence="7">
    <location>
        <begin position="1028"/>
        <end position="1037"/>
    </location>
</feature>
<evidence type="ECO:0000256" key="8">
    <source>
        <dbReference type="PROSITE-ProRule" id="PRU00124"/>
    </source>
</evidence>
<evidence type="ECO:0000256" key="4">
    <source>
        <dbReference type="ARBA" id="ARBA00022989"/>
    </source>
</evidence>
<feature type="disulfide bond" evidence="8">
    <location>
        <begin position="672"/>
        <end position="687"/>
    </location>
</feature>
<dbReference type="InterPro" id="IPR036055">
    <property type="entry name" value="LDL_receptor-like_sf"/>
</dbReference>
<dbReference type="SMART" id="SM00192">
    <property type="entry name" value="LDLa"/>
    <property type="match status" value="6"/>
</dbReference>
<keyword evidence="4 9" id="KW-1133">Transmembrane helix</keyword>
<dbReference type="Pfam" id="PF13517">
    <property type="entry name" value="FG-GAP_3"/>
    <property type="match status" value="3"/>
</dbReference>
<dbReference type="Proteomes" id="UP000663828">
    <property type="component" value="Unassembled WGS sequence"/>
</dbReference>
<keyword evidence="3 10" id="KW-0732">Signal</keyword>
<dbReference type="CDD" id="cd00112">
    <property type="entry name" value="LDLa"/>
    <property type="match status" value="2"/>
</dbReference>
<dbReference type="InterPro" id="IPR013517">
    <property type="entry name" value="FG-GAP"/>
</dbReference>
<dbReference type="PROSITE" id="PS01186">
    <property type="entry name" value="EGF_2"/>
    <property type="match status" value="2"/>
</dbReference>
<dbReference type="InterPro" id="IPR028994">
    <property type="entry name" value="Integrin_alpha_N"/>
</dbReference>
<dbReference type="InterPro" id="IPR017452">
    <property type="entry name" value="GPCR_Rhodpsn_7TM"/>
</dbReference>
<comment type="caution">
    <text evidence="7">Lacks conserved residue(s) required for the propagation of feature annotation.</text>
</comment>
<dbReference type="PROSITE" id="PS01209">
    <property type="entry name" value="LDLRA_1"/>
    <property type="match status" value="1"/>
</dbReference>
<dbReference type="PRINTS" id="PR00261">
    <property type="entry name" value="LDLRECEPTOR"/>
</dbReference>
<feature type="transmembrane region" description="Helical" evidence="9">
    <location>
        <begin position="1246"/>
        <end position="1264"/>
    </location>
</feature>
<feature type="domain" description="EGF-like" evidence="11">
    <location>
        <begin position="918"/>
        <end position="956"/>
    </location>
</feature>
<feature type="transmembrane region" description="Helical" evidence="9">
    <location>
        <begin position="1276"/>
        <end position="1301"/>
    </location>
</feature>
<dbReference type="PANTHER" id="PTHR46580:SF2">
    <property type="entry name" value="MAM DOMAIN-CONTAINING PROTEIN"/>
    <property type="match status" value="1"/>
</dbReference>
<feature type="transmembrane region" description="Helical" evidence="9">
    <location>
        <begin position="1401"/>
        <end position="1418"/>
    </location>
</feature>
<feature type="transmembrane region" description="Helical" evidence="9">
    <location>
        <begin position="1503"/>
        <end position="1522"/>
    </location>
</feature>
<dbReference type="Pfam" id="PF00008">
    <property type="entry name" value="EGF"/>
    <property type="match status" value="1"/>
</dbReference>
<evidence type="ECO:0000256" key="3">
    <source>
        <dbReference type="ARBA" id="ARBA00022729"/>
    </source>
</evidence>
<dbReference type="EMBL" id="CAJNOR010002453">
    <property type="protein sequence ID" value="CAF1296479.1"/>
    <property type="molecule type" value="Genomic_DNA"/>
</dbReference>
<keyword evidence="5 9" id="KW-0472">Membrane</keyword>
<dbReference type="InterPro" id="IPR000742">
    <property type="entry name" value="EGF"/>
</dbReference>
<dbReference type="CDD" id="cd00054">
    <property type="entry name" value="EGF_CA"/>
    <property type="match status" value="1"/>
</dbReference>
<keyword evidence="14" id="KW-1185">Reference proteome</keyword>
<evidence type="ECO:0000256" key="2">
    <source>
        <dbReference type="ARBA" id="ARBA00022692"/>
    </source>
</evidence>
<evidence type="ECO:0000256" key="10">
    <source>
        <dbReference type="SAM" id="SignalP"/>
    </source>
</evidence>
<feature type="transmembrane region" description="Helical" evidence="9">
    <location>
        <begin position="1456"/>
        <end position="1474"/>
    </location>
</feature>
<evidence type="ECO:0000256" key="5">
    <source>
        <dbReference type="ARBA" id="ARBA00023136"/>
    </source>
</evidence>
<dbReference type="GO" id="GO:0016020">
    <property type="term" value="C:membrane"/>
    <property type="evidence" value="ECO:0007669"/>
    <property type="project" value="UniProtKB-SubCell"/>
</dbReference>
<dbReference type="InterPro" id="IPR023415">
    <property type="entry name" value="LDLR_class-A_CS"/>
</dbReference>
<evidence type="ECO:0000256" key="1">
    <source>
        <dbReference type="ARBA" id="ARBA00004370"/>
    </source>
</evidence>
<dbReference type="Gene3D" id="2.30.30.100">
    <property type="match status" value="6"/>
</dbReference>
<dbReference type="SUPFAM" id="SSF69318">
    <property type="entry name" value="Integrin alpha N-terminal domain"/>
    <property type="match status" value="1"/>
</dbReference>
<feature type="signal peptide" evidence="10">
    <location>
        <begin position="1"/>
        <end position="18"/>
    </location>
</feature>
<protein>
    <submittedName>
        <fullName evidence="13">Uncharacterized protein</fullName>
    </submittedName>
</protein>
<evidence type="ECO:0000256" key="6">
    <source>
        <dbReference type="ARBA" id="ARBA00023157"/>
    </source>
</evidence>
<comment type="subcellular location">
    <subcellularLocation>
        <location evidence="1">Membrane</location>
    </subcellularLocation>
</comment>
<name>A0A815DFV9_ADIRI</name>
<feature type="disulfide bond" evidence="7">
    <location>
        <begin position="946"/>
        <end position="955"/>
    </location>
</feature>
<feature type="transmembrane region" description="Helical" evidence="9">
    <location>
        <begin position="1313"/>
        <end position="1335"/>
    </location>
</feature>
<keyword evidence="2 9" id="KW-0812">Transmembrane</keyword>
<dbReference type="PANTHER" id="PTHR46580">
    <property type="entry name" value="SENSOR KINASE-RELATED"/>
    <property type="match status" value="1"/>
</dbReference>
<dbReference type="PROSITE" id="PS50262">
    <property type="entry name" value="G_PROTEIN_RECEP_F1_2"/>
    <property type="match status" value="1"/>
</dbReference>
<keyword evidence="6 7" id="KW-1015">Disulfide bond</keyword>
<dbReference type="Gene3D" id="2.10.25.10">
    <property type="entry name" value="Laminin"/>
    <property type="match status" value="2"/>
</dbReference>
<organism evidence="13 14">
    <name type="scientific">Adineta ricciae</name>
    <name type="common">Rotifer</name>
    <dbReference type="NCBI Taxonomy" id="249248"/>
    <lineage>
        <taxon>Eukaryota</taxon>
        <taxon>Metazoa</taxon>
        <taxon>Spiralia</taxon>
        <taxon>Gnathifera</taxon>
        <taxon>Rotifera</taxon>
        <taxon>Eurotatoria</taxon>
        <taxon>Bdelloidea</taxon>
        <taxon>Adinetida</taxon>
        <taxon>Adinetidae</taxon>
        <taxon>Adineta</taxon>
    </lineage>
</organism>
<evidence type="ECO:0000256" key="7">
    <source>
        <dbReference type="PROSITE-ProRule" id="PRU00076"/>
    </source>
</evidence>
<dbReference type="SUPFAM" id="SSF57196">
    <property type="entry name" value="EGF/Laminin"/>
    <property type="match status" value="2"/>
</dbReference>
<dbReference type="PROSITE" id="PS50068">
    <property type="entry name" value="LDLRA_2"/>
    <property type="match status" value="2"/>
</dbReference>
<proteinExistence type="predicted"/>
<dbReference type="PROSITE" id="PS50026">
    <property type="entry name" value="EGF_3"/>
    <property type="match status" value="2"/>
</dbReference>
<dbReference type="Gene3D" id="4.10.400.10">
    <property type="entry name" value="Low-density Lipoprotein Receptor"/>
    <property type="match status" value="1"/>
</dbReference>
<dbReference type="InterPro" id="IPR002172">
    <property type="entry name" value="LDrepeatLR_classA_rpt"/>
</dbReference>
<dbReference type="Gene3D" id="1.20.1070.10">
    <property type="entry name" value="Rhodopsin 7-helix transmembrane proteins"/>
    <property type="match status" value="1"/>
</dbReference>